<evidence type="ECO:0000256" key="4">
    <source>
        <dbReference type="ARBA" id="ARBA00022833"/>
    </source>
</evidence>
<dbReference type="CDD" id="cd16281">
    <property type="entry name" value="metallo-hydrolase-like_MBL-fold"/>
    <property type="match status" value="1"/>
</dbReference>
<evidence type="ECO:0000313" key="6">
    <source>
        <dbReference type="EMBL" id="MDI9864604.1"/>
    </source>
</evidence>
<comment type="caution">
    <text evidence="6">The sequence shown here is derived from an EMBL/GenBank/DDBJ whole genome shotgun (WGS) entry which is preliminary data.</text>
</comment>
<evidence type="ECO:0000259" key="5">
    <source>
        <dbReference type="SMART" id="SM00849"/>
    </source>
</evidence>
<dbReference type="InterPro" id="IPR001279">
    <property type="entry name" value="Metallo-B-lactamas"/>
</dbReference>
<gene>
    <name evidence="6" type="ORF">QM480_09745</name>
</gene>
<feature type="domain" description="Metallo-beta-lactamase" evidence="5">
    <location>
        <begin position="42"/>
        <end position="252"/>
    </location>
</feature>
<comment type="similarity">
    <text evidence="1">Belongs to the metallo-beta-lactamase superfamily.</text>
</comment>
<evidence type="ECO:0000256" key="2">
    <source>
        <dbReference type="ARBA" id="ARBA00022723"/>
    </source>
</evidence>
<keyword evidence="3" id="KW-0378">Hydrolase</keyword>
<dbReference type="InterPro" id="IPR051013">
    <property type="entry name" value="MBL_superfamily_lactonases"/>
</dbReference>
<dbReference type="Gene3D" id="3.60.15.10">
    <property type="entry name" value="Ribonuclease Z/Hydroxyacylglutathione hydrolase-like"/>
    <property type="match status" value="1"/>
</dbReference>
<dbReference type="EMBL" id="JASHID010000005">
    <property type="protein sequence ID" value="MDI9864604.1"/>
    <property type="molecule type" value="Genomic_DNA"/>
</dbReference>
<dbReference type="SMART" id="SM00849">
    <property type="entry name" value="Lactamase_B"/>
    <property type="match status" value="1"/>
</dbReference>
<dbReference type="InterPro" id="IPR036866">
    <property type="entry name" value="RibonucZ/Hydroxyglut_hydro"/>
</dbReference>
<reference evidence="6 7" key="1">
    <citation type="submission" date="2023-05" db="EMBL/GenBank/DDBJ databases">
        <title>Novel species of genus Flectobacillus isolated from stream in China.</title>
        <authorList>
            <person name="Lu H."/>
        </authorList>
    </citation>
    <scope>NUCLEOTIDE SEQUENCE [LARGE SCALE GENOMIC DNA]</scope>
    <source>
        <strain evidence="6 7">DC10W</strain>
    </source>
</reference>
<dbReference type="PANTHER" id="PTHR42978">
    <property type="entry name" value="QUORUM-QUENCHING LACTONASE YTNP-RELATED-RELATED"/>
    <property type="match status" value="1"/>
</dbReference>
<sequence>MNLYSIDAGNFKLDGGAMFGVVPKTFWNKWSPADENNLCTWKMRCLLIEQANRLVLIDTGMGDKQDAKWQSYYYRHGEADLISSIHKAGFSENDVTDVILSHLHFDHCGGAVKWNHNRTGYKSTFSNAKYWTHSDHLDWALNPNMREKATFFKENILPLQEAGQLYYIDKDLPSFENIEFLLADGHTEKMLMPKINYQGHTVLFVADTIPSAGHIPVPYVMGYDVRPLQTMEEKAQILSKAVEEKWVLFFDHDPNHDCATVVSTDKGFKIENTFPLTEL</sequence>
<keyword evidence="7" id="KW-1185">Reference proteome</keyword>
<name>A0ABT6YLX5_9BACT</name>
<dbReference type="Pfam" id="PF00753">
    <property type="entry name" value="Lactamase_B"/>
    <property type="match status" value="1"/>
</dbReference>
<dbReference type="Proteomes" id="UP001236569">
    <property type="component" value="Unassembled WGS sequence"/>
</dbReference>
<organism evidence="6 7">
    <name type="scientific">Flectobacillus longus</name>
    <dbReference type="NCBI Taxonomy" id="2984207"/>
    <lineage>
        <taxon>Bacteria</taxon>
        <taxon>Pseudomonadati</taxon>
        <taxon>Bacteroidota</taxon>
        <taxon>Cytophagia</taxon>
        <taxon>Cytophagales</taxon>
        <taxon>Flectobacillaceae</taxon>
        <taxon>Flectobacillus</taxon>
    </lineage>
</organism>
<keyword evidence="4" id="KW-0862">Zinc</keyword>
<proteinExistence type="inferred from homology"/>
<evidence type="ECO:0000313" key="7">
    <source>
        <dbReference type="Proteomes" id="UP001236569"/>
    </source>
</evidence>
<evidence type="ECO:0000256" key="3">
    <source>
        <dbReference type="ARBA" id="ARBA00022801"/>
    </source>
</evidence>
<dbReference type="PANTHER" id="PTHR42978:SF6">
    <property type="entry name" value="QUORUM-QUENCHING LACTONASE YTNP-RELATED"/>
    <property type="match status" value="1"/>
</dbReference>
<keyword evidence="2" id="KW-0479">Metal-binding</keyword>
<dbReference type="SUPFAM" id="SSF56281">
    <property type="entry name" value="Metallo-hydrolase/oxidoreductase"/>
    <property type="match status" value="1"/>
</dbReference>
<protein>
    <submittedName>
        <fullName evidence="6">MBL fold metallo-hydrolase</fullName>
    </submittedName>
</protein>
<dbReference type="RefSeq" id="WP_283369773.1">
    <property type="nucleotide sequence ID" value="NZ_JASHID010000005.1"/>
</dbReference>
<accession>A0ABT6YLX5</accession>
<evidence type="ECO:0000256" key="1">
    <source>
        <dbReference type="ARBA" id="ARBA00007749"/>
    </source>
</evidence>